<evidence type="ECO:0000313" key="7">
    <source>
        <dbReference type="Ensembl" id="ENSGMOP00000003071.2"/>
    </source>
</evidence>
<dbReference type="PANTHER" id="PTHR14491">
    <property type="entry name" value="SOSONDOWAH, ISOFORM G"/>
    <property type="match status" value="1"/>
</dbReference>
<feature type="domain" description="SOWAHA-C winged helix-turn-helix" evidence="6">
    <location>
        <begin position="4"/>
        <end position="81"/>
    </location>
</feature>
<evidence type="ECO:0000259" key="6">
    <source>
        <dbReference type="Pfam" id="PF25877"/>
    </source>
</evidence>
<organism evidence="7 8">
    <name type="scientific">Gadus morhua</name>
    <name type="common">Atlantic cod</name>
    <dbReference type="NCBI Taxonomy" id="8049"/>
    <lineage>
        <taxon>Eukaryota</taxon>
        <taxon>Metazoa</taxon>
        <taxon>Chordata</taxon>
        <taxon>Craniata</taxon>
        <taxon>Vertebrata</taxon>
        <taxon>Euteleostomi</taxon>
        <taxon>Actinopterygii</taxon>
        <taxon>Neopterygii</taxon>
        <taxon>Teleostei</taxon>
        <taxon>Neoteleostei</taxon>
        <taxon>Acanthomorphata</taxon>
        <taxon>Zeiogadaria</taxon>
        <taxon>Gadariae</taxon>
        <taxon>Gadiformes</taxon>
        <taxon>Gadoidei</taxon>
        <taxon>Gadidae</taxon>
        <taxon>Gadus</taxon>
    </lineage>
</organism>
<dbReference type="Gene3D" id="1.25.40.20">
    <property type="entry name" value="Ankyrin repeat-containing domain"/>
    <property type="match status" value="1"/>
</dbReference>
<sequence>MATECTRDAIQSFLAERGGRVPHADLTHHFRRAFPEDDPPLRTALRETFKTHVDAVACVRVEDGVRLVCLKKRYMRLADPRVAVGNGAGTTRAEPADRRARRDGDGDRETSPSVRALRSMSQRNASFRSARRGDADSDAASLASSNADTDTDDGSSSVAALDPLEHEWMMCASDGEWERLVAMLTGEPSLVLRKDFVTGFNLLHWAAKRGDPELLALAVNFAKRRGVPVDINTRSSCGYTPLHLAAMHGHLEVVKLLVGAYDADVEVRDYGGQKAAQYLANGAALDIRDIIGAFDDGGEEDAVDGREEGARWSFLPHLRPLRMPGEGETGARARVKPLRRMSSLGRVKPRLQKLRDRTSQIVHSASFRELGECLTIPKKTLECQAK</sequence>
<dbReference type="PANTHER" id="PTHR14491:SF4">
    <property type="entry name" value="ANKYRIN REPEAT DOMAIN-CONTAINING PROTEIN SOWAHC"/>
    <property type="match status" value="1"/>
</dbReference>
<evidence type="ECO:0000256" key="4">
    <source>
        <dbReference type="PROSITE-ProRule" id="PRU00023"/>
    </source>
</evidence>
<evidence type="ECO:0000256" key="3">
    <source>
        <dbReference type="ARBA" id="ARBA00038122"/>
    </source>
</evidence>
<dbReference type="SUPFAM" id="SSF48403">
    <property type="entry name" value="Ankyrin repeat"/>
    <property type="match status" value="1"/>
</dbReference>
<feature type="repeat" description="ANK" evidence="4">
    <location>
        <begin position="237"/>
        <end position="258"/>
    </location>
</feature>
<keyword evidence="2 4" id="KW-0040">ANK repeat</keyword>
<dbReference type="GeneTree" id="ENSGT00950000183003"/>
<dbReference type="Ensembl" id="ENSGMOT00000003168.2">
    <property type="protein sequence ID" value="ENSGMOP00000003071.2"/>
    <property type="gene ID" value="ENSGMOG00000002928.2"/>
</dbReference>
<dbReference type="OMA" id="MATECSQ"/>
<feature type="region of interest" description="Disordered" evidence="5">
    <location>
        <begin position="84"/>
        <end position="158"/>
    </location>
</feature>
<name>A0A8C4YYV2_GADMO</name>
<keyword evidence="1" id="KW-0677">Repeat</keyword>
<dbReference type="Pfam" id="PF12796">
    <property type="entry name" value="Ank_2"/>
    <property type="match status" value="1"/>
</dbReference>
<feature type="compositionally biased region" description="Basic and acidic residues" evidence="5">
    <location>
        <begin position="94"/>
        <end position="110"/>
    </location>
</feature>
<proteinExistence type="inferred from homology"/>
<dbReference type="PROSITE" id="PS50088">
    <property type="entry name" value="ANK_REPEAT"/>
    <property type="match status" value="1"/>
</dbReference>
<dbReference type="PROSITE" id="PS50297">
    <property type="entry name" value="ANK_REP_REGION"/>
    <property type="match status" value="1"/>
</dbReference>
<evidence type="ECO:0000256" key="5">
    <source>
        <dbReference type="SAM" id="MobiDB-lite"/>
    </source>
</evidence>
<evidence type="ECO:0000313" key="8">
    <source>
        <dbReference type="Proteomes" id="UP000694546"/>
    </source>
</evidence>
<protein>
    <recommendedName>
        <fullName evidence="6">SOWAHA-C winged helix-turn-helix domain-containing protein</fullName>
    </recommendedName>
</protein>
<dbReference type="AlphaFoldDB" id="A0A8C4YYV2"/>
<keyword evidence="8" id="KW-1185">Reference proteome</keyword>
<reference evidence="7" key="1">
    <citation type="submission" date="2025-08" db="UniProtKB">
        <authorList>
            <consortium name="Ensembl"/>
        </authorList>
    </citation>
    <scope>IDENTIFICATION</scope>
</reference>
<evidence type="ECO:0000256" key="1">
    <source>
        <dbReference type="ARBA" id="ARBA00022737"/>
    </source>
</evidence>
<dbReference type="InterPro" id="IPR058889">
    <property type="entry name" value="WHD_SOWAHA-C"/>
</dbReference>
<reference evidence="7" key="2">
    <citation type="submission" date="2025-09" db="UniProtKB">
        <authorList>
            <consortium name="Ensembl"/>
        </authorList>
    </citation>
    <scope>IDENTIFICATION</scope>
</reference>
<dbReference type="SMART" id="SM00248">
    <property type="entry name" value="ANK"/>
    <property type="match status" value="2"/>
</dbReference>
<accession>A0A8C4YYV2</accession>
<comment type="similarity">
    <text evidence="3">Belongs to the SOWAH family.</text>
</comment>
<dbReference type="Proteomes" id="UP000694546">
    <property type="component" value="Chromosome 7"/>
</dbReference>
<dbReference type="InterPro" id="IPR036770">
    <property type="entry name" value="Ankyrin_rpt-contain_sf"/>
</dbReference>
<feature type="compositionally biased region" description="Low complexity" evidence="5">
    <location>
        <begin position="138"/>
        <end position="158"/>
    </location>
</feature>
<dbReference type="Pfam" id="PF25877">
    <property type="entry name" value="WHD_SOWAH"/>
    <property type="match status" value="1"/>
</dbReference>
<dbReference type="InterPro" id="IPR002110">
    <property type="entry name" value="Ankyrin_rpt"/>
</dbReference>
<evidence type="ECO:0000256" key="2">
    <source>
        <dbReference type="ARBA" id="ARBA00023043"/>
    </source>
</evidence>